<sequence>MKRTIEFVLGLIGGILGILCAVLVLFFGGFGTAIDVDGADQIIILGWGAVFSSILGIIGSVVVKSKSGIGGAFMLIAAIIGFLCIFAIYILPGALLAIGGLMGLLRKDKASTSV</sequence>
<keyword evidence="1" id="KW-0812">Transmembrane</keyword>
<dbReference type="PATRIC" id="fig|288681.22.peg.5641"/>
<geneLocation type="plasmid" evidence="3 4">
    <name>pE33L466</name>
</geneLocation>
<dbReference type="InterPro" id="IPR025273">
    <property type="entry name" value="DUF4064"/>
</dbReference>
<dbReference type="RefSeq" id="WP_000831396.1">
    <property type="nucleotide sequence ID" value="NC_007103.1"/>
</dbReference>
<feature type="transmembrane region" description="Helical" evidence="1">
    <location>
        <begin position="7"/>
        <end position="30"/>
    </location>
</feature>
<reference evidence="4" key="1">
    <citation type="journal article" date="2006" name="J. Bacteriol.">
        <title>Pathogenomic sequence analysis of Bacillus cereus and Bacillus thuringiensis isolates closely related to Bacillus anthracis.</title>
        <authorList>
            <person name="Han C.S."/>
            <person name="Xie G."/>
            <person name="Challacombe J.F."/>
            <person name="Altherr M.R."/>
            <person name="Bhotika S.S."/>
            <person name="Brown N."/>
            <person name="Bruce D."/>
            <person name="Campbell C.S."/>
            <person name="Campbell M.L."/>
            <person name="Chen J."/>
            <person name="Chertkov O."/>
            <person name="Cleland C."/>
            <person name="Dimitrijevic M."/>
            <person name="Doggett N.A."/>
            <person name="Fawcett J.J."/>
            <person name="Glavina T."/>
            <person name="Goodwin L.A."/>
            <person name="Green L.D."/>
            <person name="Hill K.K."/>
            <person name="Hitchcock P."/>
            <person name="Jackson P.J."/>
            <person name="Keim P."/>
            <person name="Kewalramani A.R."/>
            <person name="Longmire J."/>
            <person name="Lucas S."/>
            <person name="Malfatti S."/>
            <person name="McMurry K."/>
            <person name="Meincke L.J."/>
            <person name="Misra M."/>
            <person name="Moseman B.L."/>
            <person name="Mundt M."/>
            <person name="Munk A.C."/>
            <person name="Okinaka R.T."/>
            <person name="Parson-Quintana B."/>
            <person name="Reilly L.P."/>
            <person name="Richardson P."/>
            <person name="Robinson D.L."/>
            <person name="Rubin E."/>
            <person name="Saunders E."/>
            <person name="Tapia R."/>
            <person name="Tesmer J.G."/>
            <person name="Thayer N."/>
            <person name="Thompson L.S."/>
            <person name="Tice H."/>
            <person name="Ticknor L.O."/>
            <person name="Wills P.L."/>
            <person name="Brettin T.S."/>
            <person name="Gilna P."/>
        </authorList>
    </citation>
    <scope>NUCLEOTIDE SEQUENCE [LARGE SCALE GENOMIC DNA]</scope>
    <source>
        <strain evidence="4">ZK / E33L</strain>
        <plasmid evidence="4">pE33L466</plasmid>
    </source>
</reference>
<gene>
    <name evidence="3" type="ordered locus">pE33L466_0173</name>
</gene>
<evidence type="ECO:0000256" key="1">
    <source>
        <dbReference type="SAM" id="Phobius"/>
    </source>
</evidence>
<feature type="transmembrane region" description="Helical" evidence="1">
    <location>
        <begin position="42"/>
        <end position="63"/>
    </location>
</feature>
<evidence type="ECO:0000259" key="2">
    <source>
        <dbReference type="Pfam" id="PF13273"/>
    </source>
</evidence>
<proteinExistence type="predicted"/>
<dbReference type="EMBL" id="CP000040">
    <property type="protein sequence ID" value="AAY60331.1"/>
    <property type="molecule type" value="Genomic_DNA"/>
</dbReference>
<dbReference type="Proteomes" id="UP000002612">
    <property type="component" value="Plasmid pE33L466"/>
</dbReference>
<keyword evidence="1" id="KW-0472">Membrane</keyword>
<name>Q4V1S6_BACCZ</name>
<keyword evidence="1" id="KW-1133">Transmembrane helix</keyword>
<evidence type="ECO:0000313" key="4">
    <source>
        <dbReference type="Proteomes" id="UP000002612"/>
    </source>
</evidence>
<dbReference type="KEGG" id="bcz:pE33L466_0173"/>
<evidence type="ECO:0000313" key="3">
    <source>
        <dbReference type="EMBL" id="AAY60331.1"/>
    </source>
</evidence>
<accession>Q4V1S6</accession>
<dbReference type="AlphaFoldDB" id="Q4V1S6"/>
<feature type="transmembrane region" description="Helical" evidence="1">
    <location>
        <begin position="75"/>
        <end position="105"/>
    </location>
</feature>
<protein>
    <recommendedName>
        <fullName evidence="2">DUF4064 domain-containing protein</fullName>
    </recommendedName>
</protein>
<keyword evidence="3" id="KW-0614">Plasmid</keyword>
<dbReference type="Pfam" id="PF13273">
    <property type="entry name" value="DUF4064"/>
    <property type="match status" value="1"/>
</dbReference>
<organism evidence="3 4">
    <name type="scientific">Bacillus cereus (strain ZK / E33L)</name>
    <dbReference type="NCBI Taxonomy" id="288681"/>
    <lineage>
        <taxon>Bacteria</taxon>
        <taxon>Bacillati</taxon>
        <taxon>Bacillota</taxon>
        <taxon>Bacilli</taxon>
        <taxon>Bacillales</taxon>
        <taxon>Bacillaceae</taxon>
        <taxon>Bacillus</taxon>
        <taxon>Bacillus cereus group</taxon>
    </lineage>
</organism>
<feature type="domain" description="DUF4064" evidence="2">
    <location>
        <begin position="2"/>
        <end position="83"/>
    </location>
</feature>